<evidence type="ECO:0000256" key="2">
    <source>
        <dbReference type="SAM" id="MobiDB-lite"/>
    </source>
</evidence>
<evidence type="ECO:0000313" key="3">
    <source>
        <dbReference type="EMBL" id="KAK2964262.1"/>
    </source>
</evidence>
<accession>A0ABQ9YKI1</accession>
<feature type="coiled-coil region" evidence="1">
    <location>
        <begin position="28"/>
        <end position="153"/>
    </location>
</feature>
<keyword evidence="1" id="KW-0175">Coiled coil</keyword>
<evidence type="ECO:0000313" key="4">
    <source>
        <dbReference type="Proteomes" id="UP001281761"/>
    </source>
</evidence>
<evidence type="ECO:0000256" key="1">
    <source>
        <dbReference type="SAM" id="Coils"/>
    </source>
</evidence>
<keyword evidence="4" id="KW-1185">Reference proteome</keyword>
<proteinExistence type="predicted"/>
<protein>
    <submittedName>
        <fullName evidence="3">Uncharacterized protein</fullName>
    </submittedName>
</protein>
<comment type="caution">
    <text evidence="3">The sequence shown here is derived from an EMBL/GenBank/DDBJ whole genome shotgun (WGS) entry which is preliminary data.</text>
</comment>
<dbReference type="Proteomes" id="UP001281761">
    <property type="component" value="Unassembled WGS sequence"/>
</dbReference>
<feature type="compositionally biased region" description="Polar residues" evidence="2">
    <location>
        <begin position="261"/>
        <end position="270"/>
    </location>
</feature>
<dbReference type="PANTHER" id="PTHR47026">
    <property type="entry name" value="PIGMENTOSA GTPASE REGULATOR-LIKE PROTEIN, PUTATIVE-RELATED"/>
    <property type="match status" value="1"/>
</dbReference>
<feature type="compositionally biased region" description="Polar residues" evidence="2">
    <location>
        <begin position="245"/>
        <end position="254"/>
    </location>
</feature>
<name>A0ABQ9YKI1_9EUKA</name>
<dbReference type="PANTHER" id="PTHR47026:SF2">
    <property type="entry name" value="FLAGELLAR ASSOCIATED PROTEIN"/>
    <property type="match status" value="1"/>
</dbReference>
<sequence>MSHTKRQSPEDVQQQIDMCLAKIDVCIGKQQYVECDKLQKKVDELRKQLSTIQKTAISKDYKKREQELEQTYQDMVQQFAEEWDHAMVEFEENANTQIANLKQQHSRELEDYAALFDSQKEHEMIPSQELANLRATERQLVKLRKFLEAQKAKTAADELEAREIQKYEQSHKKKKSQALLTLQSQQDVEMNGLIRRLEKERKEKMIQRTNDAARLEQRYRNVLRQEKSELRSKELQHSTDEKRQTNQLAGTRITSAFPKTPTKQGQKTAK</sequence>
<organism evidence="3 4">
    <name type="scientific">Blattamonas nauphoetae</name>
    <dbReference type="NCBI Taxonomy" id="2049346"/>
    <lineage>
        <taxon>Eukaryota</taxon>
        <taxon>Metamonada</taxon>
        <taxon>Preaxostyla</taxon>
        <taxon>Oxymonadida</taxon>
        <taxon>Blattamonas</taxon>
    </lineage>
</organism>
<feature type="compositionally biased region" description="Basic and acidic residues" evidence="2">
    <location>
        <begin position="216"/>
        <end position="244"/>
    </location>
</feature>
<feature type="region of interest" description="Disordered" evidence="2">
    <location>
        <begin position="216"/>
        <end position="270"/>
    </location>
</feature>
<gene>
    <name evidence="3" type="ORF">BLNAU_793</name>
</gene>
<reference evidence="3 4" key="1">
    <citation type="journal article" date="2022" name="bioRxiv">
        <title>Genomics of Preaxostyla Flagellates Illuminates Evolutionary Transitions and the Path Towards Mitochondrial Loss.</title>
        <authorList>
            <person name="Novak L.V.F."/>
            <person name="Treitli S.C."/>
            <person name="Pyrih J."/>
            <person name="Halakuc P."/>
            <person name="Pipaliya S.V."/>
            <person name="Vacek V."/>
            <person name="Brzon O."/>
            <person name="Soukal P."/>
            <person name="Eme L."/>
            <person name="Dacks J.B."/>
            <person name="Karnkowska A."/>
            <person name="Elias M."/>
            <person name="Hampl V."/>
        </authorList>
    </citation>
    <scope>NUCLEOTIDE SEQUENCE [LARGE SCALE GENOMIC DNA]</scope>
    <source>
        <strain evidence="3">NAU3</strain>
        <tissue evidence="3">Gut</tissue>
    </source>
</reference>
<dbReference type="EMBL" id="JARBJD010000003">
    <property type="protein sequence ID" value="KAK2964262.1"/>
    <property type="molecule type" value="Genomic_DNA"/>
</dbReference>